<organism evidence="2 3">
    <name type="scientific">Solidesulfovibrio fructosivorans JJ]</name>
    <dbReference type="NCBI Taxonomy" id="596151"/>
    <lineage>
        <taxon>Bacteria</taxon>
        <taxon>Pseudomonadati</taxon>
        <taxon>Thermodesulfobacteriota</taxon>
        <taxon>Desulfovibrionia</taxon>
        <taxon>Desulfovibrionales</taxon>
        <taxon>Desulfovibrionaceae</taxon>
        <taxon>Solidesulfovibrio</taxon>
    </lineage>
</organism>
<comment type="caution">
    <text evidence="2">The sequence shown here is derived from an EMBL/GenBank/DDBJ whole genome shotgun (WGS) entry which is preliminary data.</text>
</comment>
<dbReference type="eggNOG" id="ENOG50318E1">
    <property type="taxonomic scope" value="Bacteria"/>
</dbReference>
<keyword evidence="3" id="KW-1185">Reference proteome</keyword>
<dbReference type="EMBL" id="AECZ01000013">
    <property type="protein sequence ID" value="EFL51016.1"/>
    <property type="molecule type" value="Genomic_DNA"/>
</dbReference>
<keyword evidence="1" id="KW-1133">Transmembrane helix</keyword>
<sequence length="52" mass="5810">MHKRVMIAYDIVVLAGFSAYMALTVWRLPEELRQRLLTASLGVLTHLTGLPG</sequence>
<proteinExistence type="predicted"/>
<evidence type="ECO:0000256" key="1">
    <source>
        <dbReference type="SAM" id="Phobius"/>
    </source>
</evidence>
<reference evidence="2 3" key="1">
    <citation type="submission" date="2010-08" db="EMBL/GenBank/DDBJ databases">
        <title>The draft genome of Desulfovibrio fructosovorans JJ.</title>
        <authorList>
            <consortium name="US DOE Joint Genome Institute (JGI-PGF)"/>
            <person name="Lucas S."/>
            <person name="Copeland A."/>
            <person name="Lapidus A."/>
            <person name="Cheng J.-F."/>
            <person name="Bruce D."/>
            <person name="Goodwin L."/>
            <person name="Pitluck S."/>
            <person name="Land M.L."/>
            <person name="Hauser L."/>
            <person name="Chang Y.-J."/>
            <person name="Jeffries C."/>
            <person name="Wall J.D."/>
            <person name="Stahl D.A."/>
            <person name="Arkin A.P."/>
            <person name="Dehal P."/>
            <person name="Stolyar S.M."/>
            <person name="Hazen T.C."/>
            <person name="Woyke T.J."/>
        </authorList>
    </citation>
    <scope>NUCLEOTIDE SEQUENCE [LARGE SCALE GENOMIC DNA]</scope>
    <source>
        <strain evidence="2 3">JJ</strain>
    </source>
</reference>
<evidence type="ECO:0000313" key="3">
    <source>
        <dbReference type="Proteomes" id="UP000006250"/>
    </source>
</evidence>
<dbReference type="Proteomes" id="UP000006250">
    <property type="component" value="Unassembled WGS sequence"/>
</dbReference>
<dbReference type="AlphaFoldDB" id="E1JX51"/>
<keyword evidence="1" id="KW-0812">Transmembrane</keyword>
<feature type="transmembrane region" description="Helical" evidence="1">
    <location>
        <begin position="6"/>
        <end position="26"/>
    </location>
</feature>
<gene>
    <name evidence="2" type="ORF">DesfrDRAFT_2175</name>
</gene>
<accession>E1JX51</accession>
<protein>
    <submittedName>
        <fullName evidence="2">Uncharacterized protein</fullName>
    </submittedName>
</protein>
<name>E1JX51_SOLFR</name>
<keyword evidence="1" id="KW-0472">Membrane</keyword>
<dbReference type="STRING" id="596151.DesfrDRAFT_2175"/>
<evidence type="ECO:0000313" key="2">
    <source>
        <dbReference type="EMBL" id="EFL51016.1"/>
    </source>
</evidence>